<keyword evidence="2" id="KW-1185">Reference proteome</keyword>
<organism evidence="1 2">
    <name type="scientific">Talaromyces pinophilus</name>
    <name type="common">Penicillium pinophilum</name>
    <dbReference type="NCBI Taxonomy" id="128442"/>
    <lineage>
        <taxon>Eukaryota</taxon>
        <taxon>Fungi</taxon>
        <taxon>Dikarya</taxon>
        <taxon>Ascomycota</taxon>
        <taxon>Pezizomycotina</taxon>
        <taxon>Eurotiomycetes</taxon>
        <taxon>Eurotiomycetidae</taxon>
        <taxon>Eurotiales</taxon>
        <taxon>Trichocomaceae</taxon>
        <taxon>Talaromyces</taxon>
        <taxon>Talaromyces sect. Talaromyces</taxon>
    </lineage>
</organism>
<evidence type="ECO:0000313" key="1">
    <source>
        <dbReference type="EMBL" id="GAM42680.1"/>
    </source>
</evidence>
<dbReference type="Proteomes" id="UP000053095">
    <property type="component" value="Unassembled WGS sequence"/>
</dbReference>
<evidence type="ECO:0000313" key="2">
    <source>
        <dbReference type="Proteomes" id="UP000053095"/>
    </source>
</evidence>
<evidence type="ECO:0008006" key="3">
    <source>
        <dbReference type="Google" id="ProtNLM"/>
    </source>
</evidence>
<name>A0A478EC56_TALPI</name>
<sequence length="609" mass="69031">MTSLGSLPPELLIDICHDFELSDLCAIRLTCKAVALKTRECFAKRVFKIIHVAITTEGGQFLQKIATHEFRIYVQELWILPDLFEGHHSWTAEDIAAQQERYPVKTPHSDKIKLGFPYLSPPEIPIEDRFATYQRAVTDHLHTHHTLRKTLESCLPLFPQLHTVGLWAPQGFYGVFSKERIRRKIRGVSRLKQQLGFDPLNPIVYHHERKTRKPVSRMFGTDVLSALLVALATTNVRVKSLHADKVGIVVNTEVHLTSMERGLVTSFLHELQQLSLLLRCSHKDEDSSSSSVKTKETILSIFAEAAPSLSSLTISQGAKFLRGPQDRVMLDWHLDWMSQHFHFNRLSTFTISFVDFTAASLETLLGSALPTMRNLTLSYITLTSDQIPASQADARLQGEKVWREICIFLRDNCSLQAFHIGAVCYHWERIGIFDPIHGFRGSKPLFHASNQARYRESDSDVTFRDVPPLDGTDGYAATKWATTTHEPAPKELLDLFAHFVDMTKAMPDATGWAGRMDMIPTANVASWLCESTFSNVANNGVNFTHYLGKVSVSVDELMPYLEGQMSGRDDFTRVPLLKWTGVIKRAGFEYFMMSHDASIEKEAKLEMRR</sequence>
<dbReference type="CDD" id="cd09917">
    <property type="entry name" value="F-box_SF"/>
    <property type="match status" value="1"/>
</dbReference>
<dbReference type="EMBL" id="DF933840">
    <property type="protein sequence ID" value="GAM42680.1"/>
    <property type="molecule type" value="Genomic_DNA"/>
</dbReference>
<reference evidence="2" key="1">
    <citation type="journal article" date="2015" name="Genome Announc.">
        <title>Draft genome sequence of Talaromyces cellulolyticus strain Y-94, a source of lignocellulosic biomass-degrading enzymes.</title>
        <authorList>
            <person name="Fujii T."/>
            <person name="Koike H."/>
            <person name="Sawayama S."/>
            <person name="Yano S."/>
            <person name="Inoue H."/>
        </authorList>
    </citation>
    <scope>NUCLEOTIDE SEQUENCE [LARGE SCALE GENOMIC DNA]</scope>
    <source>
        <strain evidence="2">Y-94</strain>
    </source>
</reference>
<protein>
    <recommendedName>
        <fullName evidence="3">F-box domain-containing protein</fullName>
    </recommendedName>
</protein>
<dbReference type="AlphaFoldDB" id="A0A478EC56"/>
<accession>A0A478EC56</accession>
<gene>
    <name evidence="1" type="ORF">TCE0_044r16888</name>
</gene>
<proteinExistence type="predicted"/>